<dbReference type="GO" id="GO:0009190">
    <property type="term" value="P:cyclic nucleotide biosynthetic process"/>
    <property type="evidence" value="ECO:0007669"/>
    <property type="project" value="InterPro"/>
</dbReference>
<evidence type="ECO:0000313" key="4">
    <source>
        <dbReference type="Proteomes" id="UP000000466"/>
    </source>
</evidence>
<dbReference type="PROSITE" id="PS50006">
    <property type="entry name" value="FHA_DOMAIN"/>
    <property type="match status" value="1"/>
</dbReference>
<dbReference type="Pfam" id="PF00498">
    <property type="entry name" value="FHA"/>
    <property type="match status" value="1"/>
</dbReference>
<accession>K4KJ29</accession>
<feature type="domain" description="Guanylate cyclase" evidence="2">
    <location>
        <begin position="9"/>
        <end position="119"/>
    </location>
</feature>
<dbReference type="KEGG" id="saga:M5M_04840"/>
<protein>
    <recommendedName>
        <fullName evidence="5">Adenylate/guanylate cyclase</fullName>
    </recommendedName>
</protein>
<gene>
    <name evidence="3" type="ordered locus">M5M_04840</name>
</gene>
<dbReference type="InterPro" id="IPR000253">
    <property type="entry name" value="FHA_dom"/>
</dbReference>
<dbReference type="InterPro" id="IPR008984">
    <property type="entry name" value="SMAD_FHA_dom_sf"/>
</dbReference>
<feature type="domain" description="FHA" evidence="1">
    <location>
        <begin position="211"/>
        <end position="255"/>
    </location>
</feature>
<organism evidence="3 4">
    <name type="scientific">Simiduia agarivorans (strain DSM 21679 / JCM 13881 / BCRC 17597 / SA1)</name>
    <dbReference type="NCBI Taxonomy" id="1117647"/>
    <lineage>
        <taxon>Bacteria</taxon>
        <taxon>Pseudomonadati</taxon>
        <taxon>Pseudomonadota</taxon>
        <taxon>Gammaproteobacteria</taxon>
        <taxon>Cellvibrionales</taxon>
        <taxon>Cellvibrionaceae</taxon>
        <taxon>Simiduia</taxon>
    </lineage>
</organism>
<name>K4KJ29_SIMAS</name>
<reference evidence="3 4" key="1">
    <citation type="journal article" date="2013" name="Genome Announc.">
        <title>Complete genome sequence of Simiduia agarivorans SA1(T), a marine bacterium able to degrade a variety of polysaccharides.</title>
        <authorList>
            <person name="Lin S.Y."/>
            <person name="Shieh W.Y."/>
            <person name="Chen J.S."/>
            <person name="Tang S.L."/>
        </authorList>
    </citation>
    <scope>NUCLEOTIDE SEQUENCE [LARGE SCALE GENOMIC DNA]</scope>
    <source>
        <strain evidence="4">DSM 21679 / JCM 13881 / BCRC 17597 / SA1</strain>
    </source>
</reference>
<dbReference type="GO" id="GO:0035556">
    <property type="term" value="P:intracellular signal transduction"/>
    <property type="evidence" value="ECO:0007669"/>
    <property type="project" value="InterPro"/>
</dbReference>
<proteinExistence type="predicted"/>
<dbReference type="Gene3D" id="2.60.200.20">
    <property type="match status" value="1"/>
</dbReference>
<dbReference type="InterPro" id="IPR050697">
    <property type="entry name" value="Adenylyl/Guanylyl_Cyclase_3/4"/>
</dbReference>
<dbReference type="Proteomes" id="UP000000466">
    <property type="component" value="Chromosome"/>
</dbReference>
<evidence type="ECO:0000259" key="1">
    <source>
        <dbReference type="PROSITE" id="PS50006"/>
    </source>
</evidence>
<dbReference type="SUPFAM" id="SSF49879">
    <property type="entry name" value="SMAD/FHA domain"/>
    <property type="match status" value="1"/>
</dbReference>
<sequence length="297" mass="33167">MPDSPTQRAILFADICGSSGLYKALGNHAAEMKIRELLGRVISAVADHKGTVIKTIGDEVMASFAKPAHALTCSQAIQRQFHRSAGALQLRLGASYGDVVINEQQDVFGDTVNDAAFVARIARAEEIIVTHGFFQALPDTRALECREFDRVSLKGGDERQMIYRVQWQSETSPSATQVMNLVHTTQQIKRQLLTLQIQDQPLQIGPEDTPFHLGRSDQNSAVVDSQFASREHCHILYRRGKYVLIDHSTNGTYVQPDGHREIYLRREELPLEGQGQFSLGQPVSANDCPLHYHNKQH</sequence>
<dbReference type="GO" id="GO:0004016">
    <property type="term" value="F:adenylate cyclase activity"/>
    <property type="evidence" value="ECO:0007669"/>
    <property type="project" value="UniProtKB-ARBA"/>
</dbReference>
<dbReference type="CDD" id="cd07302">
    <property type="entry name" value="CHD"/>
    <property type="match status" value="1"/>
</dbReference>
<keyword evidence="4" id="KW-1185">Reference proteome</keyword>
<dbReference type="EMBL" id="CP003746">
    <property type="protein sequence ID" value="AFU98175.1"/>
    <property type="molecule type" value="Genomic_DNA"/>
</dbReference>
<dbReference type="PANTHER" id="PTHR43081:SF1">
    <property type="entry name" value="ADENYLATE CYCLASE, TERMINAL-DIFFERENTIATION SPECIFIC"/>
    <property type="match status" value="1"/>
</dbReference>
<dbReference type="AlphaFoldDB" id="K4KJ29"/>
<dbReference type="PANTHER" id="PTHR43081">
    <property type="entry name" value="ADENYLATE CYCLASE, TERMINAL-DIFFERENTIATION SPECIFIC-RELATED"/>
    <property type="match status" value="1"/>
</dbReference>
<dbReference type="STRING" id="1117647.M5M_04840"/>
<dbReference type="HOGENOM" id="CLU_080930_0_0_6"/>
<dbReference type="PROSITE" id="PS50125">
    <property type="entry name" value="GUANYLATE_CYCLASE_2"/>
    <property type="match status" value="1"/>
</dbReference>
<dbReference type="eggNOG" id="COG1716">
    <property type="taxonomic scope" value="Bacteria"/>
</dbReference>
<dbReference type="SUPFAM" id="SSF55073">
    <property type="entry name" value="Nucleotide cyclase"/>
    <property type="match status" value="1"/>
</dbReference>
<dbReference type="eggNOG" id="COG2114">
    <property type="taxonomic scope" value="Bacteria"/>
</dbReference>
<dbReference type="RefSeq" id="WP_015046348.1">
    <property type="nucleotide sequence ID" value="NC_018868.3"/>
</dbReference>
<dbReference type="Pfam" id="PF00211">
    <property type="entry name" value="Guanylate_cyc"/>
    <property type="match status" value="1"/>
</dbReference>
<dbReference type="CDD" id="cd00060">
    <property type="entry name" value="FHA"/>
    <property type="match status" value="1"/>
</dbReference>
<evidence type="ECO:0000313" key="3">
    <source>
        <dbReference type="EMBL" id="AFU98175.1"/>
    </source>
</evidence>
<dbReference type="Gene3D" id="3.30.70.1230">
    <property type="entry name" value="Nucleotide cyclase"/>
    <property type="match status" value="1"/>
</dbReference>
<dbReference type="InterPro" id="IPR001054">
    <property type="entry name" value="A/G_cyclase"/>
</dbReference>
<evidence type="ECO:0008006" key="5">
    <source>
        <dbReference type="Google" id="ProtNLM"/>
    </source>
</evidence>
<dbReference type="SMART" id="SM00240">
    <property type="entry name" value="FHA"/>
    <property type="match status" value="1"/>
</dbReference>
<evidence type="ECO:0000259" key="2">
    <source>
        <dbReference type="PROSITE" id="PS50125"/>
    </source>
</evidence>
<dbReference type="InterPro" id="IPR029787">
    <property type="entry name" value="Nucleotide_cyclase"/>
</dbReference>
<dbReference type="OrthoDB" id="9806704at2"/>